<proteinExistence type="predicted"/>
<name>A0ABC8SRF6_9AQUA</name>
<evidence type="ECO:0000256" key="1">
    <source>
        <dbReference type="SAM" id="MobiDB-lite"/>
    </source>
</evidence>
<comment type="caution">
    <text evidence="2">The sequence shown here is derived from an EMBL/GenBank/DDBJ whole genome shotgun (WGS) entry which is preliminary data.</text>
</comment>
<feature type="region of interest" description="Disordered" evidence="1">
    <location>
        <begin position="21"/>
        <end position="58"/>
    </location>
</feature>
<keyword evidence="3" id="KW-1185">Reference proteome</keyword>
<sequence length="58" mass="6927">VDHQPDRIDQNDYRIELRCGPCHHKSDKSQRLAGGGEENDGWDQEYRHRNLEKHDQMI</sequence>
<organism evidence="2 3">
    <name type="scientific">Ilex paraguariensis</name>
    <name type="common">yerba mate</name>
    <dbReference type="NCBI Taxonomy" id="185542"/>
    <lineage>
        <taxon>Eukaryota</taxon>
        <taxon>Viridiplantae</taxon>
        <taxon>Streptophyta</taxon>
        <taxon>Embryophyta</taxon>
        <taxon>Tracheophyta</taxon>
        <taxon>Spermatophyta</taxon>
        <taxon>Magnoliopsida</taxon>
        <taxon>eudicotyledons</taxon>
        <taxon>Gunneridae</taxon>
        <taxon>Pentapetalae</taxon>
        <taxon>asterids</taxon>
        <taxon>campanulids</taxon>
        <taxon>Aquifoliales</taxon>
        <taxon>Aquifoliaceae</taxon>
        <taxon>Ilex</taxon>
    </lineage>
</organism>
<protein>
    <submittedName>
        <fullName evidence="2">Uncharacterized protein</fullName>
    </submittedName>
</protein>
<accession>A0ABC8SRF6</accession>
<evidence type="ECO:0000313" key="2">
    <source>
        <dbReference type="EMBL" id="CAK9159475.1"/>
    </source>
</evidence>
<dbReference type="Proteomes" id="UP001642360">
    <property type="component" value="Unassembled WGS sequence"/>
</dbReference>
<reference evidence="2 3" key="1">
    <citation type="submission" date="2024-02" db="EMBL/GenBank/DDBJ databases">
        <authorList>
            <person name="Vignale AGUSTIN F."/>
            <person name="Sosa J E."/>
            <person name="Modenutti C."/>
        </authorList>
    </citation>
    <scope>NUCLEOTIDE SEQUENCE [LARGE SCALE GENOMIC DNA]</scope>
</reference>
<evidence type="ECO:0000313" key="3">
    <source>
        <dbReference type="Proteomes" id="UP001642360"/>
    </source>
</evidence>
<feature type="non-terminal residue" evidence="2">
    <location>
        <position position="1"/>
    </location>
</feature>
<dbReference type="EMBL" id="CAUOFW020003366">
    <property type="protein sequence ID" value="CAK9159475.1"/>
    <property type="molecule type" value="Genomic_DNA"/>
</dbReference>
<feature type="compositionally biased region" description="Basic and acidic residues" evidence="1">
    <location>
        <begin position="44"/>
        <end position="58"/>
    </location>
</feature>
<gene>
    <name evidence="2" type="ORF">ILEXP_LOCUS28169</name>
</gene>
<dbReference type="AlphaFoldDB" id="A0ABC8SRF6"/>